<dbReference type="Gene3D" id="2.30.30.380">
    <property type="entry name" value="Zn-finger domain of Sec23/24"/>
    <property type="match status" value="1"/>
</dbReference>
<evidence type="ECO:0000259" key="2">
    <source>
        <dbReference type="Pfam" id="PF04810"/>
    </source>
</evidence>
<dbReference type="eggNOG" id="KOG1985">
    <property type="taxonomic scope" value="Eukaryota"/>
</dbReference>
<dbReference type="SUPFAM" id="SSF82919">
    <property type="entry name" value="Zn-finger domain of Sec23/24"/>
    <property type="match status" value="1"/>
</dbReference>
<dbReference type="RefSeq" id="XP_001327619.1">
    <property type="nucleotide sequence ID" value="XM_001327584.1"/>
</dbReference>
<dbReference type="PANTHER" id="PTHR13803:SF4">
    <property type="entry name" value="SECRETORY 24CD, ISOFORM C"/>
    <property type="match status" value="1"/>
</dbReference>
<dbReference type="InterPro" id="IPR006895">
    <property type="entry name" value="Znf_Sec23_Sec24"/>
</dbReference>
<accession>A2DW95</accession>
<reference evidence="5" key="2">
    <citation type="journal article" date="2007" name="Science">
        <title>Draft genome sequence of the sexually transmitted pathogen Trichomonas vaginalis.</title>
        <authorList>
            <person name="Carlton J.M."/>
            <person name="Hirt R.P."/>
            <person name="Silva J.C."/>
            <person name="Delcher A.L."/>
            <person name="Schatz M."/>
            <person name="Zhao Q."/>
            <person name="Wortman J.R."/>
            <person name="Bidwell S.L."/>
            <person name="Alsmark U.C.M."/>
            <person name="Besteiro S."/>
            <person name="Sicheritz-Ponten T."/>
            <person name="Noel C.J."/>
            <person name="Dacks J.B."/>
            <person name="Foster P.G."/>
            <person name="Simillion C."/>
            <person name="Van de Peer Y."/>
            <person name="Miranda-Saavedra D."/>
            <person name="Barton G.J."/>
            <person name="Westrop G.D."/>
            <person name="Mueller S."/>
            <person name="Dessi D."/>
            <person name="Fiori P.L."/>
            <person name="Ren Q."/>
            <person name="Paulsen I."/>
            <person name="Zhang H."/>
            <person name="Bastida-Corcuera F.D."/>
            <person name="Simoes-Barbosa A."/>
            <person name="Brown M.T."/>
            <person name="Hayes R.D."/>
            <person name="Mukherjee M."/>
            <person name="Okumura C.Y."/>
            <person name="Schneider R."/>
            <person name="Smith A.J."/>
            <person name="Vanacova S."/>
            <person name="Villalvazo M."/>
            <person name="Haas B.J."/>
            <person name="Pertea M."/>
            <person name="Feldblyum T.V."/>
            <person name="Utterback T.R."/>
            <person name="Shu C.L."/>
            <person name="Osoegawa K."/>
            <person name="de Jong P.J."/>
            <person name="Hrdy I."/>
            <person name="Horvathova L."/>
            <person name="Zubacova Z."/>
            <person name="Dolezal P."/>
            <person name="Malik S.B."/>
            <person name="Logsdon J.M. Jr."/>
            <person name="Henze K."/>
            <person name="Gupta A."/>
            <person name="Wang C.C."/>
            <person name="Dunne R.L."/>
            <person name="Upcroft J.A."/>
            <person name="Upcroft P."/>
            <person name="White O."/>
            <person name="Salzberg S.L."/>
            <person name="Tang P."/>
            <person name="Chiu C.-H."/>
            <person name="Lee Y.-S."/>
            <person name="Embley T.M."/>
            <person name="Coombs G.H."/>
            <person name="Mottram J.C."/>
            <person name="Tachezy J."/>
            <person name="Fraser-Liggett C.M."/>
            <person name="Johnson P.J."/>
        </authorList>
    </citation>
    <scope>NUCLEOTIDE SEQUENCE [LARGE SCALE GENOMIC DNA]</scope>
    <source>
        <strain evidence="5">G3</strain>
    </source>
</reference>
<dbReference type="OrthoDB" id="49016at2759"/>
<dbReference type="Pfam" id="PF04810">
    <property type="entry name" value="zf-Sec23_Sec24"/>
    <property type="match status" value="1"/>
</dbReference>
<dbReference type="AlphaFoldDB" id="A2DW95"/>
<dbReference type="Gene3D" id="3.40.50.410">
    <property type="entry name" value="von Willebrand factor, type A domain"/>
    <property type="match status" value="1"/>
</dbReference>
<dbReference type="KEGG" id="tva:4773399"/>
<dbReference type="PANTHER" id="PTHR13803">
    <property type="entry name" value="SEC24-RELATED PROTEIN"/>
    <property type="match status" value="1"/>
</dbReference>
<comment type="similarity">
    <text evidence="1">Belongs to the SEC23/SEC24 family. SEC24 subfamily.</text>
</comment>
<dbReference type="OMA" id="MRCNICT"/>
<dbReference type="Proteomes" id="UP000001542">
    <property type="component" value="Unassembled WGS sequence"/>
</dbReference>
<dbReference type="SMR" id="A2DW95"/>
<dbReference type="InterPro" id="IPR036174">
    <property type="entry name" value="Znf_Sec23_Sec24_sf"/>
</dbReference>
<dbReference type="FunCoup" id="A2DW95">
    <property type="interactions" value="933"/>
</dbReference>
<evidence type="ECO:0000256" key="1">
    <source>
        <dbReference type="ARBA" id="ARBA00008334"/>
    </source>
</evidence>
<dbReference type="InterPro" id="IPR006896">
    <property type="entry name" value="Sec23/24_trunk_dom"/>
</dbReference>
<proteinExistence type="inferred from homology"/>
<sequence>MRRYIQPSDSSPLISIIPNISSPRSLNTIFPWGNDNFIGNTCQNFPTYFRTLTPAIPNSPELEALSKLPYGIVVEPGTVGKLPRVDLSNSTIPRCNKCQAYISCFCKVDERKKQWICGLCGAKTNFPENMPEIPQMLTGNMVYDVVAPQDYVQKAFVMPSFVFIIDLSSQAVDSGFTAQFIRSVKSSVEQLSDKTNVCVMTITKFASIYDIKACKEVVVIDPEDFVVSPNYIVTLRDCRKEFNKLLDLLLKKHSHGQGNCLGSAYAIACSALRIYGGIIIAGTCTTPSIGPYAVASRVQGHTTEDSEIQLLHIPKNNQCKKYMDLALLMSKRGISLHLFICSKSHAEVAVSGLACGLTGGLCRYYKEFDPLQLHSDLFVSITSRYLWNASMRLRESDGIQQTKIFGNMTNFKDGISIAVLPSNASLTFGLTVKKPINNAKFQAALLFTSSTGKRILRVFNFEIPVTSEISVLQSGFDEAALGTFLVKSATLNILSAGSRDSMEGMNQAFWEIVNRNSKFKSLHHIIFGILKNRIFTESILPNIDYKMAAILNLRMTSVSETILYAYPMLYDIENKKTLALRIENIASGIFALGCYNNILLWCTNPLLEEEFRNLVDENNEPKGNLVDFVTNIRQLTGKYLRIIVLSYETSKEYIDSLMIETSARPNFNSWITSQVLT</sequence>
<feature type="domain" description="Sec23/Sec24 beta-sandwich" evidence="4">
    <location>
        <begin position="387"/>
        <end position="466"/>
    </location>
</feature>
<dbReference type="EMBL" id="DS113257">
    <property type="protein sequence ID" value="EAY15396.1"/>
    <property type="molecule type" value="Genomic_DNA"/>
</dbReference>
<dbReference type="Gene3D" id="2.60.40.1670">
    <property type="entry name" value="beta-sandwich domain of Sec23/24"/>
    <property type="match status" value="1"/>
</dbReference>
<keyword evidence="6" id="KW-1185">Reference proteome</keyword>
<dbReference type="GO" id="GO:0000149">
    <property type="term" value="F:SNARE binding"/>
    <property type="evidence" value="ECO:0000318"/>
    <property type="project" value="GO_Central"/>
</dbReference>
<dbReference type="Pfam" id="PF04811">
    <property type="entry name" value="Sec23_trunk"/>
    <property type="match status" value="1"/>
</dbReference>
<feature type="domain" description="Zinc finger Sec23/Sec24-type" evidence="2">
    <location>
        <begin position="92"/>
        <end position="128"/>
    </location>
</feature>
<evidence type="ECO:0000259" key="3">
    <source>
        <dbReference type="Pfam" id="PF04811"/>
    </source>
</evidence>
<gene>
    <name evidence="5" type="ORF">TVAG_224720</name>
</gene>
<dbReference type="GO" id="GO:0008270">
    <property type="term" value="F:zinc ion binding"/>
    <property type="evidence" value="ECO:0000318"/>
    <property type="project" value="GO_Central"/>
</dbReference>
<dbReference type="InterPro" id="IPR029006">
    <property type="entry name" value="ADF-H/Gelsolin-like_dom_sf"/>
</dbReference>
<dbReference type="STRING" id="5722.A2DW95"/>
<dbReference type="InterPro" id="IPR012990">
    <property type="entry name" value="Beta-sandwich_Sec23_24"/>
</dbReference>
<dbReference type="InterPro" id="IPR036465">
    <property type="entry name" value="vWFA_dom_sf"/>
</dbReference>
<dbReference type="VEuPathDB" id="TrichDB:TVAG_224720"/>
<evidence type="ECO:0000259" key="4">
    <source>
        <dbReference type="Pfam" id="PF08033"/>
    </source>
</evidence>
<dbReference type="VEuPathDB" id="TrichDB:TVAGG3_0804150"/>
<dbReference type="SUPFAM" id="SSF53300">
    <property type="entry name" value="vWA-like"/>
    <property type="match status" value="1"/>
</dbReference>
<dbReference type="GO" id="GO:0030127">
    <property type="term" value="C:COPII vesicle coat"/>
    <property type="evidence" value="ECO:0000318"/>
    <property type="project" value="GO_Central"/>
</dbReference>
<organism evidence="5 6">
    <name type="scientific">Trichomonas vaginalis (strain ATCC PRA-98 / G3)</name>
    <dbReference type="NCBI Taxonomy" id="412133"/>
    <lineage>
        <taxon>Eukaryota</taxon>
        <taxon>Metamonada</taxon>
        <taxon>Parabasalia</taxon>
        <taxon>Trichomonadida</taxon>
        <taxon>Trichomonadidae</taxon>
        <taxon>Trichomonas</taxon>
    </lineage>
</organism>
<dbReference type="Pfam" id="PF08033">
    <property type="entry name" value="Sec23_BS"/>
    <property type="match status" value="1"/>
</dbReference>
<dbReference type="GO" id="GO:0006886">
    <property type="term" value="P:intracellular protein transport"/>
    <property type="evidence" value="ECO:0007669"/>
    <property type="project" value="InterPro"/>
</dbReference>
<evidence type="ECO:0000313" key="5">
    <source>
        <dbReference type="EMBL" id="EAY15396.1"/>
    </source>
</evidence>
<protein>
    <submittedName>
        <fullName evidence="5">Sec23/Sec24 trunk domain containing protein</fullName>
    </submittedName>
</protein>
<dbReference type="InParanoid" id="A2DW95"/>
<name>A2DW95_TRIV3</name>
<dbReference type="SUPFAM" id="SSF81995">
    <property type="entry name" value="beta-sandwich domain of Sec23/24"/>
    <property type="match status" value="1"/>
</dbReference>
<dbReference type="GO" id="GO:0090110">
    <property type="term" value="P:COPII-coated vesicle cargo loading"/>
    <property type="evidence" value="ECO:0000318"/>
    <property type="project" value="GO_Central"/>
</dbReference>
<dbReference type="GO" id="GO:0070971">
    <property type="term" value="C:endoplasmic reticulum exit site"/>
    <property type="evidence" value="ECO:0000318"/>
    <property type="project" value="GO_Central"/>
</dbReference>
<dbReference type="InterPro" id="IPR050550">
    <property type="entry name" value="SEC23_SEC24_subfamily"/>
</dbReference>
<dbReference type="Gene3D" id="1.20.120.730">
    <property type="entry name" value="Sec23/Sec24 helical domain"/>
    <property type="match status" value="1"/>
</dbReference>
<dbReference type="Gene3D" id="3.40.20.10">
    <property type="entry name" value="Severin"/>
    <property type="match status" value="1"/>
</dbReference>
<feature type="domain" description="Sec23/Sec24 trunk" evidence="3">
    <location>
        <begin position="159"/>
        <end position="372"/>
    </location>
</feature>
<evidence type="ECO:0000313" key="6">
    <source>
        <dbReference type="Proteomes" id="UP000001542"/>
    </source>
</evidence>
<reference evidence="5" key="1">
    <citation type="submission" date="2006-10" db="EMBL/GenBank/DDBJ databases">
        <authorList>
            <person name="Amadeo P."/>
            <person name="Zhao Q."/>
            <person name="Wortman J."/>
            <person name="Fraser-Liggett C."/>
            <person name="Carlton J."/>
        </authorList>
    </citation>
    <scope>NUCLEOTIDE SEQUENCE</scope>
    <source>
        <strain evidence="5">G3</strain>
    </source>
</reference>